<dbReference type="InterPro" id="IPR008928">
    <property type="entry name" value="6-hairpin_glycosidase_sf"/>
</dbReference>
<dbReference type="Proteomes" id="UP001183586">
    <property type="component" value="Unassembled WGS sequence"/>
</dbReference>
<comment type="similarity">
    <text evidence="2">Belongs to the glycosyl hydrolase 88 family.</text>
</comment>
<dbReference type="EMBL" id="JAVREU010000001">
    <property type="protein sequence ID" value="MDT0386722.1"/>
    <property type="molecule type" value="Genomic_DNA"/>
</dbReference>
<keyword evidence="5" id="KW-1185">Reference proteome</keyword>
<gene>
    <name evidence="4" type="ORF">RM641_04730</name>
</gene>
<protein>
    <submittedName>
        <fullName evidence="4">Glycoside hydrolase family 88 protein</fullName>
    </submittedName>
</protein>
<organism evidence="4 5">
    <name type="scientific">Streptomyces dubilierae</name>
    <dbReference type="NCBI Taxonomy" id="3075533"/>
    <lineage>
        <taxon>Bacteria</taxon>
        <taxon>Bacillati</taxon>
        <taxon>Actinomycetota</taxon>
        <taxon>Actinomycetes</taxon>
        <taxon>Kitasatosporales</taxon>
        <taxon>Streptomycetaceae</taxon>
        <taxon>Streptomyces</taxon>
    </lineage>
</organism>
<dbReference type="PROSITE" id="PS51318">
    <property type="entry name" value="TAT"/>
    <property type="match status" value="1"/>
</dbReference>
<comment type="caution">
    <text evidence="4">The sequence shown here is derived from an EMBL/GenBank/DDBJ whole genome shotgun (WGS) entry which is preliminary data.</text>
</comment>
<dbReference type="InterPro" id="IPR010905">
    <property type="entry name" value="Glyco_hydro_88"/>
</dbReference>
<evidence type="ECO:0000256" key="1">
    <source>
        <dbReference type="ARBA" id="ARBA00022801"/>
    </source>
</evidence>
<dbReference type="PANTHER" id="PTHR36845">
    <property type="entry name" value="HYDROLASE, PUTATIVE (AFU_ORTHOLOGUE AFUA_7G05090)-RELATED"/>
    <property type="match status" value="1"/>
</dbReference>
<dbReference type="Gene3D" id="1.50.10.10">
    <property type="match status" value="1"/>
</dbReference>
<dbReference type="InterPro" id="IPR052369">
    <property type="entry name" value="UG_Glycosaminoglycan_Hydrolase"/>
</dbReference>
<sequence>MSVSRRTVLATAAGAAAAVTAAAPAAAAATPAPVPTQRTLRAAADYAVEKLRAVAPAVTAFPVGTKFEKWVYSQNGDWVGGFWPGTLWMAWLHSGDDTFRAQALASARKLAPRQYDTGTHDLGFLFYPSWVTAWRLTGDEPWRAGALRAADSLIQRYNPRGRFIRAWGALGDPGNAGRVIVDTMMNLDLLAFASSQTGDGKYLDIAVEHARTTQRVFPRADGSTPHVYDFDPATGAPIGPSTVQGYSPASCWSRGQAWGLYGFTTMYRRTGDPAFLATARKLADFAVGALTPDHVPVWDYRAPQQPHDIKDASAGAITACGLLDLAAATGRPAYREVALRMLTALAETCLTRNSARAEAVVARCTRNRPAEDGVEISLPYADYYLLEGILRVLRPRDVDRAIDLSTV</sequence>
<dbReference type="InterPro" id="IPR006311">
    <property type="entry name" value="TAT_signal"/>
</dbReference>
<evidence type="ECO:0000313" key="4">
    <source>
        <dbReference type="EMBL" id="MDT0386722.1"/>
    </source>
</evidence>
<dbReference type="SUPFAM" id="SSF48208">
    <property type="entry name" value="Six-hairpin glycosidases"/>
    <property type="match status" value="1"/>
</dbReference>
<feature type="chain" id="PRO_5046314790" evidence="3">
    <location>
        <begin position="29"/>
        <end position="407"/>
    </location>
</feature>
<dbReference type="Pfam" id="PF07470">
    <property type="entry name" value="Glyco_hydro_88"/>
    <property type="match status" value="1"/>
</dbReference>
<name>A0ABU2P4K1_9ACTN</name>
<evidence type="ECO:0000313" key="5">
    <source>
        <dbReference type="Proteomes" id="UP001183586"/>
    </source>
</evidence>
<keyword evidence="3" id="KW-0732">Signal</keyword>
<proteinExistence type="inferred from homology"/>
<feature type="signal peptide" evidence="3">
    <location>
        <begin position="1"/>
        <end position="28"/>
    </location>
</feature>
<dbReference type="RefSeq" id="WP_311679190.1">
    <property type="nucleotide sequence ID" value="NZ_JAVREU010000001.1"/>
</dbReference>
<accession>A0ABU2P4K1</accession>
<dbReference type="InterPro" id="IPR012341">
    <property type="entry name" value="6hp_glycosidase-like_sf"/>
</dbReference>
<evidence type="ECO:0000256" key="2">
    <source>
        <dbReference type="ARBA" id="ARBA00038358"/>
    </source>
</evidence>
<reference evidence="5" key="1">
    <citation type="submission" date="2023-07" db="EMBL/GenBank/DDBJ databases">
        <title>30 novel species of actinomycetes from the DSMZ collection.</title>
        <authorList>
            <person name="Nouioui I."/>
        </authorList>
    </citation>
    <scope>NUCLEOTIDE SEQUENCE [LARGE SCALE GENOMIC DNA]</scope>
    <source>
        <strain evidence="5">DSM 41921</strain>
    </source>
</reference>
<evidence type="ECO:0000256" key="3">
    <source>
        <dbReference type="SAM" id="SignalP"/>
    </source>
</evidence>
<dbReference type="GO" id="GO:0016787">
    <property type="term" value="F:hydrolase activity"/>
    <property type="evidence" value="ECO:0007669"/>
    <property type="project" value="UniProtKB-KW"/>
</dbReference>
<dbReference type="PANTHER" id="PTHR36845:SF1">
    <property type="entry name" value="HYDROLASE, PUTATIVE (AFU_ORTHOLOGUE AFUA_7G05090)-RELATED"/>
    <property type="match status" value="1"/>
</dbReference>
<keyword evidence="1 4" id="KW-0378">Hydrolase</keyword>